<feature type="binding site" evidence="5">
    <location>
        <position position="156"/>
    </location>
    <ligand>
        <name>AMP</name>
        <dbReference type="ChEBI" id="CHEBI:456215"/>
    </ligand>
</feature>
<evidence type="ECO:0000256" key="5">
    <source>
        <dbReference type="HAMAP-Rule" id="MF_00235"/>
    </source>
</evidence>
<feature type="region of interest" description="NMP" evidence="5">
    <location>
        <begin position="30"/>
        <end position="59"/>
    </location>
</feature>
<feature type="binding site" evidence="5">
    <location>
        <begin position="10"/>
        <end position="15"/>
    </location>
    <ligand>
        <name>ATP</name>
        <dbReference type="ChEBI" id="CHEBI:30616"/>
    </ligand>
</feature>
<dbReference type="InterPro" id="IPR033690">
    <property type="entry name" value="Adenylat_kinase_CS"/>
</dbReference>
<dbReference type="NCBIfam" id="NF001381">
    <property type="entry name" value="PRK00279.1-3"/>
    <property type="match status" value="1"/>
</dbReference>
<feature type="binding site" evidence="5">
    <location>
        <position position="123"/>
    </location>
    <ligand>
        <name>ATP</name>
        <dbReference type="ChEBI" id="CHEBI:30616"/>
    </ligand>
</feature>
<feature type="binding site" evidence="5">
    <location>
        <position position="31"/>
    </location>
    <ligand>
        <name>AMP</name>
        <dbReference type="ChEBI" id="CHEBI:456215"/>
    </ligand>
</feature>
<dbReference type="HAMAP" id="MF_00235">
    <property type="entry name" value="Adenylate_kinase_Adk"/>
    <property type="match status" value="1"/>
</dbReference>
<dbReference type="PROSITE" id="PS00113">
    <property type="entry name" value="ADENYLATE_KINASE"/>
    <property type="match status" value="1"/>
</dbReference>
<evidence type="ECO:0000256" key="6">
    <source>
        <dbReference type="RuleBase" id="RU003330"/>
    </source>
</evidence>
<comment type="domain">
    <text evidence="5">Consists of three domains, a large central CORE domain and two small peripheral domains, NMPbind and LID, which undergo movements during catalysis. The LID domain closes over the site of phosphoryl transfer upon ATP binding. Assembling and dissambling the active center during each catalytic cycle provides an effective means to prevent ATP hydrolysis.</text>
</comment>
<evidence type="ECO:0000256" key="3">
    <source>
        <dbReference type="ARBA" id="ARBA00022741"/>
    </source>
</evidence>
<dbReference type="InterPro" id="IPR000850">
    <property type="entry name" value="Adenylat/UMP-CMP_kin"/>
</dbReference>
<comment type="similarity">
    <text evidence="5 6">Belongs to the adenylate kinase family.</text>
</comment>
<keyword evidence="3 5" id="KW-0547">Nucleotide-binding</keyword>
<dbReference type="GO" id="GO:0005524">
    <property type="term" value="F:ATP binding"/>
    <property type="evidence" value="ECO:0007669"/>
    <property type="project" value="UniProtKB-UniRule"/>
</dbReference>
<dbReference type="InterPro" id="IPR027417">
    <property type="entry name" value="P-loop_NTPase"/>
</dbReference>
<dbReference type="RefSeq" id="WP_158359813.1">
    <property type="nucleotide sequence ID" value="NZ_CP034879.1"/>
</dbReference>
<dbReference type="InterPro" id="IPR007862">
    <property type="entry name" value="Adenylate_kinase_lid-dom"/>
</dbReference>
<keyword evidence="1 5" id="KW-0808">Transferase</keyword>
<dbReference type="GO" id="GO:0005737">
    <property type="term" value="C:cytoplasm"/>
    <property type="evidence" value="ECO:0007669"/>
    <property type="project" value="UniProtKB-SubCell"/>
</dbReference>
<feature type="binding site" evidence="5">
    <location>
        <position position="200"/>
    </location>
    <ligand>
        <name>ATP</name>
        <dbReference type="ChEBI" id="CHEBI:30616"/>
    </ligand>
</feature>
<comment type="function">
    <text evidence="5">Catalyzes the reversible transfer of the terminal phosphate group between ATP and AMP. Plays an important role in cellular energy homeostasis and in adenine nucleotide metabolism.</text>
</comment>
<dbReference type="InterPro" id="IPR006259">
    <property type="entry name" value="Adenyl_kin_sub"/>
</dbReference>
<dbReference type="PANTHER" id="PTHR23359">
    <property type="entry name" value="NUCLEOTIDE KINASE"/>
    <property type="match status" value="1"/>
</dbReference>
<protein>
    <recommendedName>
        <fullName evidence="5 7">Adenylate kinase</fullName>
        <shortName evidence="5">AK</shortName>
        <ecNumber evidence="5 7">2.7.4.3</ecNumber>
    </recommendedName>
    <alternativeName>
        <fullName evidence="5">ATP-AMP transphosphorylase</fullName>
    </alternativeName>
    <alternativeName>
        <fullName evidence="5">ATP:AMP phosphotransferase</fullName>
    </alternativeName>
    <alternativeName>
        <fullName evidence="5">Adenylate monophosphate kinase</fullName>
    </alternativeName>
</protein>
<dbReference type="NCBIfam" id="TIGR01351">
    <property type="entry name" value="adk"/>
    <property type="match status" value="1"/>
</dbReference>
<dbReference type="CDD" id="cd01428">
    <property type="entry name" value="ADK"/>
    <property type="match status" value="1"/>
</dbReference>
<feature type="binding site" evidence="5">
    <location>
        <begin position="57"/>
        <end position="59"/>
    </location>
    <ligand>
        <name>AMP</name>
        <dbReference type="ChEBI" id="CHEBI:456215"/>
    </ligand>
</feature>
<dbReference type="Proteomes" id="UP000298594">
    <property type="component" value="Chromosome"/>
</dbReference>
<dbReference type="GO" id="GO:0004017">
    <property type="term" value="F:AMP kinase activity"/>
    <property type="evidence" value="ECO:0007669"/>
    <property type="project" value="UniProtKB-UniRule"/>
</dbReference>
<dbReference type="FunFam" id="3.40.50.300:FF:000106">
    <property type="entry name" value="Adenylate kinase mitochondrial"/>
    <property type="match status" value="1"/>
</dbReference>
<evidence type="ECO:0000256" key="2">
    <source>
        <dbReference type="ARBA" id="ARBA00022727"/>
    </source>
</evidence>
<feature type="binding site" evidence="5">
    <location>
        <position position="167"/>
    </location>
    <ligand>
        <name>AMP</name>
        <dbReference type="ChEBI" id="CHEBI:456215"/>
    </ligand>
</feature>
<comment type="subcellular location">
    <subcellularLocation>
        <location evidence="5 7">Cytoplasm</location>
    </subcellularLocation>
</comment>
<feature type="binding site" evidence="5">
    <location>
        <position position="36"/>
    </location>
    <ligand>
        <name>AMP</name>
        <dbReference type="ChEBI" id="CHEBI:456215"/>
    </ligand>
</feature>
<comment type="pathway">
    <text evidence="5">Purine metabolism; AMP biosynthesis via salvage pathway; AMP from ADP: step 1/1.</text>
</comment>
<dbReference type="OrthoDB" id="9805030at2"/>
<dbReference type="PRINTS" id="PR00094">
    <property type="entry name" value="ADENYLTKNASE"/>
</dbReference>
<dbReference type="NCBIfam" id="NF001379">
    <property type="entry name" value="PRK00279.1-1"/>
    <property type="match status" value="1"/>
</dbReference>
<dbReference type="EMBL" id="CP034879">
    <property type="protein sequence ID" value="QCI20612.1"/>
    <property type="molecule type" value="Genomic_DNA"/>
</dbReference>
<sequence length="219" mass="25203">MRIVLLGAPGTGKGTQGRFISETYNIPQISTGDILRESIYSKDEIGNIVKKTVQEGKLVSDNIVCNLVKKRIQKKDCNNGFLLDGFPRTIAQAHYLSSNKIKIDYVIELRVPYTSILERISGRRIHTKSGRIYHIKFNPPKIEDKDDLTGEPLVIRKDDEKESIIKRLKEYEKMTYPVITYYIDKEKFGTLRFFKINAVHPSLIIKKQIDAILKNDFIT</sequence>
<keyword evidence="4 5" id="KW-0418">Kinase</keyword>
<comment type="catalytic activity">
    <reaction evidence="5 7">
        <text>AMP + ATP = 2 ADP</text>
        <dbReference type="Rhea" id="RHEA:12973"/>
        <dbReference type="ChEBI" id="CHEBI:30616"/>
        <dbReference type="ChEBI" id="CHEBI:456215"/>
        <dbReference type="ChEBI" id="CHEBI:456216"/>
        <dbReference type="EC" id="2.7.4.3"/>
    </reaction>
</comment>
<evidence type="ECO:0000256" key="1">
    <source>
        <dbReference type="ARBA" id="ARBA00022679"/>
    </source>
</evidence>
<evidence type="ECO:0000256" key="4">
    <source>
        <dbReference type="ARBA" id="ARBA00022777"/>
    </source>
</evidence>
<accession>A0A4D6XSK4</accession>
<dbReference type="UniPathway" id="UPA00588">
    <property type="reaction ID" value="UER00649"/>
</dbReference>
<dbReference type="GO" id="GO:0044209">
    <property type="term" value="P:AMP salvage"/>
    <property type="evidence" value="ECO:0007669"/>
    <property type="project" value="UniProtKB-UniRule"/>
</dbReference>
<gene>
    <name evidence="5" type="primary">adk</name>
    <name evidence="9" type="ORF">D9V67_02495</name>
</gene>
<proteinExistence type="inferred from homology"/>
<comment type="subunit">
    <text evidence="5 7">Monomer.</text>
</comment>
<evidence type="ECO:0000313" key="10">
    <source>
        <dbReference type="Proteomes" id="UP000298594"/>
    </source>
</evidence>
<organism evidence="9 10">
    <name type="scientific">Buchnera aphidicola</name>
    <name type="common">Brachycaudus cardui</name>
    <dbReference type="NCBI Taxonomy" id="557993"/>
    <lineage>
        <taxon>Bacteria</taxon>
        <taxon>Pseudomonadati</taxon>
        <taxon>Pseudomonadota</taxon>
        <taxon>Gammaproteobacteria</taxon>
        <taxon>Enterobacterales</taxon>
        <taxon>Erwiniaceae</taxon>
        <taxon>Buchnera</taxon>
    </lineage>
</organism>
<dbReference type="Gene3D" id="3.40.50.300">
    <property type="entry name" value="P-loop containing nucleotide triphosphate hydrolases"/>
    <property type="match status" value="1"/>
</dbReference>
<keyword evidence="5" id="KW-0963">Cytoplasm</keyword>
<dbReference type="EC" id="2.7.4.3" evidence="5 7"/>
<name>A0A4D6XSK4_9GAMM</name>
<dbReference type="SUPFAM" id="SSF52540">
    <property type="entry name" value="P-loop containing nucleoside triphosphate hydrolases"/>
    <property type="match status" value="1"/>
</dbReference>
<dbReference type="Pfam" id="PF00406">
    <property type="entry name" value="ADK"/>
    <property type="match status" value="1"/>
</dbReference>
<feature type="domain" description="Adenylate kinase active site lid" evidence="8">
    <location>
        <begin position="123"/>
        <end position="158"/>
    </location>
</feature>
<reference evidence="9 10" key="2">
    <citation type="submission" date="2019-05" db="EMBL/GenBank/DDBJ databases">
        <title>Genome evolution of the obligate endosymbiont Buchnera aphidicola.</title>
        <authorList>
            <person name="Moran N.A."/>
        </authorList>
    </citation>
    <scope>NUCLEOTIDE SEQUENCE [LARGE SCALE GENOMIC DNA]</scope>
    <source>
        <strain evidence="9 10">Bca</strain>
    </source>
</reference>
<evidence type="ECO:0000313" key="9">
    <source>
        <dbReference type="EMBL" id="QCI20612.1"/>
    </source>
</evidence>
<keyword evidence="5 7" id="KW-0067">ATP-binding</keyword>
<reference evidence="9 10" key="1">
    <citation type="submission" date="2018-12" db="EMBL/GenBank/DDBJ databases">
        <authorList>
            <person name="Chong R.A."/>
        </authorList>
    </citation>
    <scope>NUCLEOTIDE SEQUENCE [LARGE SCALE GENOMIC DNA]</scope>
    <source>
        <strain evidence="9 10">Bca</strain>
    </source>
</reference>
<dbReference type="AlphaFoldDB" id="A0A4D6XSK4"/>
<feature type="binding site" evidence="5">
    <location>
        <begin position="85"/>
        <end position="88"/>
    </location>
    <ligand>
        <name>AMP</name>
        <dbReference type="ChEBI" id="CHEBI:456215"/>
    </ligand>
</feature>
<feature type="binding site" evidence="5">
    <location>
        <begin position="132"/>
        <end position="133"/>
    </location>
    <ligand>
        <name>ATP</name>
        <dbReference type="ChEBI" id="CHEBI:30616"/>
    </ligand>
</feature>
<feature type="region of interest" description="LID" evidence="5">
    <location>
        <begin position="122"/>
        <end position="159"/>
    </location>
</feature>
<evidence type="ECO:0000259" key="8">
    <source>
        <dbReference type="Pfam" id="PF05191"/>
    </source>
</evidence>
<keyword evidence="2 5" id="KW-0545">Nucleotide biosynthesis</keyword>
<feature type="binding site" evidence="5">
    <location>
        <position position="92"/>
    </location>
    <ligand>
        <name>AMP</name>
        <dbReference type="ChEBI" id="CHEBI:456215"/>
    </ligand>
</feature>
<comment type="caution">
    <text evidence="5">Lacks conserved residue(s) required for the propagation of feature annotation.</text>
</comment>
<dbReference type="Pfam" id="PF05191">
    <property type="entry name" value="ADK_lid"/>
    <property type="match status" value="1"/>
</dbReference>
<evidence type="ECO:0000256" key="7">
    <source>
        <dbReference type="RuleBase" id="RU003331"/>
    </source>
</evidence>